<name>A0A1I4HT33_9FIRM</name>
<organism evidence="1 2">
    <name type="scientific">Pelosinus propionicus DSM 13327</name>
    <dbReference type="NCBI Taxonomy" id="1123291"/>
    <lineage>
        <taxon>Bacteria</taxon>
        <taxon>Bacillati</taxon>
        <taxon>Bacillota</taxon>
        <taxon>Negativicutes</taxon>
        <taxon>Selenomonadales</taxon>
        <taxon>Sporomusaceae</taxon>
        <taxon>Pelosinus</taxon>
    </lineage>
</organism>
<proteinExistence type="predicted"/>
<dbReference type="Proteomes" id="UP000199520">
    <property type="component" value="Unassembled WGS sequence"/>
</dbReference>
<dbReference type="OrthoDB" id="9133362at2"/>
<accession>A0A1I4HT33</accession>
<sequence length="215" mass="25131">MSYSYNKCISLGLNCEVSFQVQRSMKNFESYFLSWAFLYSFEGLLKVLAEMEKIFNCDLEPHGTNMFLIKEYSIAFHGKANIDSIRLSNGKLDEVMLKDVKDELISRQLYLADKFRKTLNSGEKILLIIKPNPGIVDVTAFEVKNYSLQIRELLSNKYPNSDFDLLVLQEEQHFETDWNEPRIFNRYISKFAPIPKANEADVESWNKIFSEFKCI</sequence>
<gene>
    <name evidence="1" type="ORF">SAMN04490355_100532</name>
</gene>
<evidence type="ECO:0000313" key="2">
    <source>
        <dbReference type="Proteomes" id="UP000199520"/>
    </source>
</evidence>
<evidence type="ECO:0000313" key="1">
    <source>
        <dbReference type="EMBL" id="SFL45398.1"/>
    </source>
</evidence>
<dbReference type="RefSeq" id="WP_090933038.1">
    <property type="nucleotide sequence ID" value="NZ_FOTS01000005.1"/>
</dbReference>
<reference evidence="2" key="1">
    <citation type="submission" date="2016-10" db="EMBL/GenBank/DDBJ databases">
        <authorList>
            <person name="Varghese N."/>
            <person name="Submissions S."/>
        </authorList>
    </citation>
    <scope>NUCLEOTIDE SEQUENCE [LARGE SCALE GENOMIC DNA]</scope>
    <source>
        <strain evidence="2">DSM 13327</strain>
    </source>
</reference>
<dbReference type="STRING" id="1123291.SAMN04490355_100532"/>
<dbReference type="EMBL" id="FOTS01000005">
    <property type="protein sequence ID" value="SFL45398.1"/>
    <property type="molecule type" value="Genomic_DNA"/>
</dbReference>
<protein>
    <recommendedName>
        <fullName evidence="3">Papain-like cysteine peptidase</fullName>
    </recommendedName>
</protein>
<dbReference type="AlphaFoldDB" id="A0A1I4HT33"/>
<keyword evidence="2" id="KW-1185">Reference proteome</keyword>
<evidence type="ECO:0008006" key="3">
    <source>
        <dbReference type="Google" id="ProtNLM"/>
    </source>
</evidence>